<sequence length="154" mass="16224">MIVRASVRTGGEEEDNGGGGLRVVASGGRLLGRLGSRCSSKDGVTTVSVRRGGQRRTSGFYSHSGLVGVEEKEKGFSHGQRPRRRGQDGLAPPASAFSVRRGRGQRWGRWLPGSEGKEEKGAVKGRPRASVSGQYLAATLEERLHVLASSGGPG</sequence>
<dbReference type="EMBL" id="AP011475">
    <property type="protein sequence ID" value="BAX25146.1"/>
    <property type="molecule type" value="Genomic_DNA"/>
</dbReference>
<name>A0A1V1H6S0_9ORYZ</name>
<evidence type="ECO:0000256" key="1">
    <source>
        <dbReference type="SAM" id="MobiDB-lite"/>
    </source>
</evidence>
<evidence type="ECO:0000313" key="2">
    <source>
        <dbReference type="EMBL" id="BAX25146.1"/>
    </source>
</evidence>
<protein>
    <submittedName>
        <fullName evidence="2">Uncharacterized protein</fullName>
    </submittedName>
</protein>
<feature type="region of interest" description="Disordered" evidence="1">
    <location>
        <begin position="1"/>
        <end position="21"/>
    </location>
</feature>
<accession>A0A1V1H6S0</accession>
<gene>
    <name evidence="2" type="primary">OG_ABa0185B04.19</name>
</gene>
<dbReference type="AlphaFoldDB" id="A0A1V1H6S0"/>
<organism evidence="2">
    <name type="scientific">Oryza meyeriana var. granulata</name>
    <dbReference type="NCBI Taxonomy" id="110450"/>
    <lineage>
        <taxon>Eukaryota</taxon>
        <taxon>Viridiplantae</taxon>
        <taxon>Streptophyta</taxon>
        <taxon>Embryophyta</taxon>
        <taxon>Tracheophyta</taxon>
        <taxon>Spermatophyta</taxon>
        <taxon>Magnoliopsida</taxon>
        <taxon>Liliopsida</taxon>
        <taxon>Poales</taxon>
        <taxon>Poaceae</taxon>
        <taxon>BOP clade</taxon>
        <taxon>Oryzoideae</taxon>
        <taxon>Oryzeae</taxon>
        <taxon>Oryzinae</taxon>
        <taxon>Oryza</taxon>
        <taxon>Oryza meyeriana</taxon>
    </lineage>
</organism>
<proteinExistence type="predicted"/>
<reference evidence="2" key="1">
    <citation type="submission" date="2009-05" db="EMBL/GenBank/DDBJ databases">
        <title>Oryza sativa Japonica Group genomic DNA, chromosome 6, BAC clone:KMK0024M20, cultivar:Khau Mac Kho.</title>
        <authorList>
            <person name="Matsumoto T."/>
            <person name="Wu J."/>
            <person name="Kanamori H."/>
        </authorList>
    </citation>
    <scope>NUCLEOTIDE SEQUENCE</scope>
    <source>
        <strain evidence="2">IRGC 102118</strain>
    </source>
</reference>
<feature type="region of interest" description="Disordered" evidence="1">
    <location>
        <begin position="45"/>
        <end position="64"/>
    </location>
</feature>
<feature type="region of interest" description="Disordered" evidence="1">
    <location>
        <begin position="70"/>
        <end position="129"/>
    </location>
</feature>